<gene>
    <name evidence="2" type="ORF">R1sor_002830</name>
</gene>
<feature type="region of interest" description="Disordered" evidence="1">
    <location>
        <begin position="155"/>
        <end position="313"/>
    </location>
</feature>
<sequence>MAQEDTRLYFEDFSNRIRTKFSIPGVWFITLNVKDATLVLWKDTNKDSVSCGILLKSVSNTSKILEVLAMKDGGGFVRFTLEPKLMDRKMFKTALGASLMSAEKNQISMVINDVLRQQPSYKLLERESFKRAISSRVFGVLPKAVAYYLPHPEAASKDATHQAPATRVESDSKEDREIARDIKASPRHEAEKMVAAKVAKAAKSSKDKGKSVVVEAPRKKPSVPTQASKEKLLDSSIAAENARLSRDSKTDSGKRKWESQIIPLPPPKAPVVVAAETSEDEESGYSDKDQGDATDSGSDSPPSSQHVNKNGAN</sequence>
<comment type="caution">
    <text evidence="2">The sequence shown here is derived from an EMBL/GenBank/DDBJ whole genome shotgun (WGS) entry which is preliminary data.</text>
</comment>
<accession>A0ABD3H096</accession>
<dbReference type="EMBL" id="JBJQOH010000006">
    <property type="protein sequence ID" value="KAL3684808.1"/>
    <property type="molecule type" value="Genomic_DNA"/>
</dbReference>
<feature type="compositionally biased region" description="Polar residues" evidence="1">
    <location>
        <begin position="293"/>
        <end position="313"/>
    </location>
</feature>
<evidence type="ECO:0000313" key="3">
    <source>
        <dbReference type="Proteomes" id="UP001633002"/>
    </source>
</evidence>
<feature type="compositionally biased region" description="Basic and acidic residues" evidence="1">
    <location>
        <begin position="243"/>
        <end position="258"/>
    </location>
</feature>
<evidence type="ECO:0000313" key="2">
    <source>
        <dbReference type="EMBL" id="KAL3684808.1"/>
    </source>
</evidence>
<dbReference type="AlphaFoldDB" id="A0ABD3H096"/>
<evidence type="ECO:0000256" key="1">
    <source>
        <dbReference type="SAM" id="MobiDB-lite"/>
    </source>
</evidence>
<organism evidence="2 3">
    <name type="scientific">Riccia sorocarpa</name>
    <dbReference type="NCBI Taxonomy" id="122646"/>
    <lineage>
        <taxon>Eukaryota</taxon>
        <taxon>Viridiplantae</taxon>
        <taxon>Streptophyta</taxon>
        <taxon>Embryophyta</taxon>
        <taxon>Marchantiophyta</taxon>
        <taxon>Marchantiopsida</taxon>
        <taxon>Marchantiidae</taxon>
        <taxon>Marchantiales</taxon>
        <taxon>Ricciaceae</taxon>
        <taxon>Riccia</taxon>
    </lineage>
</organism>
<feature type="compositionally biased region" description="Basic and acidic residues" evidence="1">
    <location>
        <begin position="168"/>
        <end position="194"/>
    </location>
</feature>
<reference evidence="2 3" key="1">
    <citation type="submission" date="2024-09" db="EMBL/GenBank/DDBJ databases">
        <title>Chromosome-scale assembly of Riccia sorocarpa.</title>
        <authorList>
            <person name="Paukszto L."/>
        </authorList>
    </citation>
    <scope>NUCLEOTIDE SEQUENCE [LARGE SCALE GENOMIC DNA]</scope>
    <source>
        <strain evidence="2">LP-2024</strain>
        <tissue evidence="2">Aerial parts of the thallus</tissue>
    </source>
</reference>
<dbReference type="Proteomes" id="UP001633002">
    <property type="component" value="Unassembled WGS sequence"/>
</dbReference>
<keyword evidence="3" id="KW-1185">Reference proteome</keyword>
<proteinExistence type="predicted"/>
<protein>
    <submittedName>
        <fullName evidence="2">Uncharacterized protein</fullName>
    </submittedName>
</protein>
<name>A0ABD3H096_9MARC</name>